<dbReference type="Proteomes" id="UP000222907">
    <property type="component" value="Segment"/>
</dbReference>
<dbReference type="EMBL" id="KP861230">
    <property type="protein sequence ID" value="AJT61360.1"/>
    <property type="molecule type" value="Genomic_DNA"/>
</dbReference>
<evidence type="ECO:0000313" key="1">
    <source>
        <dbReference type="EMBL" id="AJT61360.1"/>
    </source>
</evidence>
<reference evidence="1 2" key="1">
    <citation type="journal article" date="2015" name="Arch. Virol.">
        <title>Complete genome sequence of the siphoviral bacteriophage ??-R3177, which lyses an OXA-66-producing carbapenem-resistant Acinetobacter baumannii isolate.</title>
        <authorList>
            <person name="Jeon J."/>
            <person name="D'Souza R."/>
            <person name="Pinto N."/>
            <person name="Ryu C.M."/>
            <person name="Park J.H."/>
            <person name="Yong D."/>
            <person name="Lee K."/>
        </authorList>
    </citation>
    <scope>NUCLEOTIDE SEQUENCE [LARGE SCALE GENOMIC DNA]</scope>
</reference>
<accession>A0A0D4DBU4</accession>
<name>A0A0D4DBU4_9CAUD</name>
<gene>
    <name evidence="1" type="ORF">ABA3177_00440</name>
</gene>
<proteinExistence type="predicted"/>
<protein>
    <submittedName>
        <fullName evidence="1">Uncharacterized protein</fullName>
    </submittedName>
</protein>
<sequence>MYSDKAINERLQQELINAVKTVQDEMKINFTHVNVQFDIYGDQSKLSFELLPEEYSRPNA</sequence>
<organism evidence="1 2">
    <name type="scientific">Acinetobacter phage YMC11/11/R3177</name>
    <dbReference type="NCBI Taxonomy" id="1628721"/>
    <lineage>
        <taxon>Viruses</taxon>
        <taxon>Duplodnaviria</taxon>
        <taxon>Heunggongvirae</taxon>
        <taxon>Uroviricota</taxon>
        <taxon>Caudoviricetes</taxon>
        <taxon>Vieuvirus</taxon>
        <taxon>Vieuvirus R3177</taxon>
    </lineage>
</organism>
<keyword evidence="2" id="KW-1185">Reference proteome</keyword>
<evidence type="ECO:0000313" key="2">
    <source>
        <dbReference type="Proteomes" id="UP000222907"/>
    </source>
</evidence>